<dbReference type="PANTHER" id="PTHR46289:SF17">
    <property type="entry name" value="HAT C-TERMINAL DIMERISATION DOMAIN-CONTAINING PROTEIN"/>
    <property type="match status" value="1"/>
</dbReference>
<dbReference type="GeneID" id="126886975"/>
<proteinExistence type="predicted"/>
<name>A0ABM5KIW5_DIAVI</name>
<dbReference type="EnsemblMetazoa" id="XM_050654193.1">
    <property type="protein sequence ID" value="XP_050510150.1"/>
    <property type="gene ID" value="LOC126886975"/>
</dbReference>
<feature type="domain" description="DUF4371" evidence="2">
    <location>
        <begin position="241"/>
        <end position="397"/>
    </location>
</feature>
<evidence type="ECO:0000259" key="2">
    <source>
        <dbReference type="Pfam" id="PF14291"/>
    </source>
</evidence>
<sequence length="795" mass="90933">MDIRKFFNKPNKRLKIDDGSDIPNSTENSSIVCSQNDLAVAGPSSLESAVSASQRETNVVTATASDNFAIVEDSLNLDVGNYLDTNKICSLNDRLKFTLLTNPWKPDKCYNFKYDIDNGKRPFIHEWLNTYPWLAYSKEVKGGLCKLCVLFRPRVTHGSYQSGFINRPFTNFRKFHENAKSHMNSEWHRQASENSSNFISVMKNEKKNVECLANYGLAKQIESNRAKLKSIVSSILFSALHDLPLRGHTNEDAVFNNLLHFRKEAGDSVLEDHLKNAPKNAMYISHRTQNEIIDLCATVLRDELVTKINDNEIFSILADETMDITGTEQLSLGVRYFDKSENCIREDFLGFTPLKSLDAEHIANAITLTLTNWGLNLENAVGQGYDGCSTMAGEITGVHKRITEKYPKALYFHCASHRLNLVVNDLNDIPQIRNTTGTVKEVITFFRQNGQRRAIVGTLQKLCETRWTEKYKAIRKFSEQFVSIAEALQTLSTEGNRDTRQKAFQLHCAVTNTAFVICLHVIAKYSAKLEIVTQMLQGVSVDILKISKHIQKVTELFSSDRQNGEKEFDNIMANVETTANKLGIELTCPRVAARQVHRPNHSTQTINEYYRKSIFLPYLDSLVQSLKDRFSDRNKPSFEIFNLHPKIMKDLSKEDFEKSINNINSTYCELLDNFKEQSILWFDLWKNTEIDAKALEKLNLIEVLEHEHACFLPSVAKAIQIALCLPPTTCTIERSFSTLKRVKTWIRNTMSNNRLSGLCLLSVHRRKIKENKENFMQKVIDLFAMDTRRIQLLFK</sequence>
<dbReference type="RefSeq" id="XP_050510150.1">
    <property type="nucleotide sequence ID" value="XM_050654193.1"/>
</dbReference>
<dbReference type="InterPro" id="IPR008906">
    <property type="entry name" value="HATC_C_dom"/>
</dbReference>
<evidence type="ECO:0000313" key="3">
    <source>
        <dbReference type="EnsemblMetazoa" id="XP_050510150.1"/>
    </source>
</evidence>
<evidence type="ECO:0000259" key="1">
    <source>
        <dbReference type="Pfam" id="PF05699"/>
    </source>
</evidence>
<evidence type="ECO:0000313" key="4">
    <source>
        <dbReference type="Proteomes" id="UP001652700"/>
    </source>
</evidence>
<dbReference type="Pfam" id="PF05699">
    <property type="entry name" value="Dimer_Tnp_hAT"/>
    <property type="match status" value="1"/>
</dbReference>
<dbReference type="Pfam" id="PF14291">
    <property type="entry name" value="DUF4371"/>
    <property type="match status" value="1"/>
</dbReference>
<dbReference type="InterPro" id="IPR025398">
    <property type="entry name" value="DUF4371"/>
</dbReference>
<keyword evidence="4" id="KW-1185">Reference proteome</keyword>
<dbReference type="Proteomes" id="UP001652700">
    <property type="component" value="Unplaced"/>
</dbReference>
<accession>A0ABM5KIW5</accession>
<dbReference type="PANTHER" id="PTHR46289">
    <property type="entry name" value="52 KDA REPRESSOR OF THE INHIBITOR OF THE PROTEIN KINASE-LIKE PROTEIN-RELATED"/>
    <property type="match status" value="1"/>
</dbReference>
<protein>
    <recommendedName>
        <fullName evidence="5">52 kDa repressor of the inhibitor of the protein kinase-like</fullName>
    </recommendedName>
</protein>
<organism evidence="3 4">
    <name type="scientific">Diabrotica virgifera virgifera</name>
    <name type="common">western corn rootworm</name>
    <dbReference type="NCBI Taxonomy" id="50390"/>
    <lineage>
        <taxon>Eukaryota</taxon>
        <taxon>Metazoa</taxon>
        <taxon>Ecdysozoa</taxon>
        <taxon>Arthropoda</taxon>
        <taxon>Hexapoda</taxon>
        <taxon>Insecta</taxon>
        <taxon>Pterygota</taxon>
        <taxon>Neoptera</taxon>
        <taxon>Endopterygota</taxon>
        <taxon>Coleoptera</taxon>
        <taxon>Polyphaga</taxon>
        <taxon>Cucujiformia</taxon>
        <taxon>Chrysomeloidea</taxon>
        <taxon>Chrysomelidae</taxon>
        <taxon>Galerucinae</taxon>
        <taxon>Diabroticina</taxon>
        <taxon>Diabroticites</taxon>
        <taxon>Diabrotica</taxon>
    </lineage>
</organism>
<dbReference type="SUPFAM" id="SSF53098">
    <property type="entry name" value="Ribonuclease H-like"/>
    <property type="match status" value="1"/>
</dbReference>
<reference evidence="3" key="1">
    <citation type="submission" date="2025-05" db="UniProtKB">
        <authorList>
            <consortium name="EnsemblMetazoa"/>
        </authorList>
    </citation>
    <scope>IDENTIFICATION</scope>
</reference>
<feature type="domain" description="HAT C-terminal dimerisation" evidence="1">
    <location>
        <begin position="692"/>
        <end position="764"/>
    </location>
</feature>
<dbReference type="InterPro" id="IPR052958">
    <property type="entry name" value="IFN-induced_PKR_regulator"/>
</dbReference>
<dbReference type="InterPro" id="IPR012337">
    <property type="entry name" value="RNaseH-like_sf"/>
</dbReference>
<evidence type="ECO:0008006" key="5">
    <source>
        <dbReference type="Google" id="ProtNLM"/>
    </source>
</evidence>